<dbReference type="PANTHER" id="PTHR33824">
    <property type="entry name" value="POLYKETIDE CYCLASE/DEHYDRASE AND LIPID TRANSPORT SUPERFAMILY PROTEIN"/>
    <property type="match status" value="1"/>
</dbReference>
<comment type="caution">
    <text evidence="1">The sequence shown here is derived from an EMBL/GenBank/DDBJ whole genome shotgun (WGS) entry which is preliminary data.</text>
</comment>
<evidence type="ECO:0000313" key="1">
    <source>
        <dbReference type="EMBL" id="KAG6531965.1"/>
    </source>
</evidence>
<dbReference type="PANTHER" id="PTHR33824:SF7">
    <property type="entry name" value="POLYKETIDE CYCLASE_DEHYDRASE AND LIPID TRANSPORT SUPERFAMILY PROTEIN"/>
    <property type="match status" value="1"/>
</dbReference>
<evidence type="ECO:0000313" key="2">
    <source>
        <dbReference type="Proteomes" id="UP000734854"/>
    </source>
</evidence>
<dbReference type="Proteomes" id="UP000734854">
    <property type="component" value="Unassembled WGS sequence"/>
</dbReference>
<proteinExistence type="predicted"/>
<dbReference type="SUPFAM" id="SSF55961">
    <property type="entry name" value="Bet v1-like"/>
    <property type="match status" value="1"/>
</dbReference>
<dbReference type="InterPro" id="IPR047137">
    <property type="entry name" value="ORF3"/>
</dbReference>
<dbReference type="EMBL" id="JACMSC010000002">
    <property type="protein sequence ID" value="KAG6531965.1"/>
    <property type="molecule type" value="Genomic_DNA"/>
</dbReference>
<accession>A0A8J5HXT7</accession>
<organism evidence="1 2">
    <name type="scientific">Zingiber officinale</name>
    <name type="common">Ginger</name>
    <name type="synonym">Amomum zingiber</name>
    <dbReference type="NCBI Taxonomy" id="94328"/>
    <lineage>
        <taxon>Eukaryota</taxon>
        <taxon>Viridiplantae</taxon>
        <taxon>Streptophyta</taxon>
        <taxon>Embryophyta</taxon>
        <taxon>Tracheophyta</taxon>
        <taxon>Spermatophyta</taxon>
        <taxon>Magnoliopsida</taxon>
        <taxon>Liliopsida</taxon>
        <taxon>Zingiberales</taxon>
        <taxon>Zingiberaceae</taxon>
        <taxon>Zingiber</taxon>
    </lineage>
</organism>
<keyword evidence="2" id="KW-1185">Reference proteome</keyword>
<evidence type="ECO:0008006" key="3">
    <source>
        <dbReference type="Google" id="ProtNLM"/>
    </source>
</evidence>
<gene>
    <name evidence="1" type="ORF">ZIOFF_005802</name>
</gene>
<sequence>MAELAAPMASAARGYLGLSPGLAHHRKGDALDALSSFCVGRLRPRPNPLSLRIPPSRPLRRKPFPKCRPFLPTMEWQDCGSEIEIDVPCSVAYDCYSDCEAIPKWMPFISSVKLTVSYEIPEIMIPVAAVIQPFMEGLLEQGLQRFAIVVKEYQRKISQR</sequence>
<protein>
    <recommendedName>
        <fullName evidence="3">Coenzyme Q-binding protein COQ10 START domain-containing protein</fullName>
    </recommendedName>
</protein>
<name>A0A8J5HXT7_ZINOF</name>
<dbReference type="AlphaFoldDB" id="A0A8J5HXT7"/>
<reference evidence="1 2" key="1">
    <citation type="submission" date="2020-08" db="EMBL/GenBank/DDBJ databases">
        <title>Plant Genome Project.</title>
        <authorList>
            <person name="Zhang R.-G."/>
        </authorList>
    </citation>
    <scope>NUCLEOTIDE SEQUENCE [LARGE SCALE GENOMIC DNA]</scope>
    <source>
        <tissue evidence="1">Rhizome</tissue>
    </source>
</reference>